<reference evidence="9" key="2">
    <citation type="submission" date="2021-03" db="EMBL/GenBank/DDBJ databases">
        <authorList>
            <person name="Alouane T."/>
            <person name="Langin T."/>
            <person name="Bonhomme L."/>
        </authorList>
    </citation>
    <scope>NUCLEOTIDE SEQUENCE</scope>
    <source>
        <strain evidence="9">MDC_Fg202</strain>
    </source>
</reference>
<evidence type="ECO:0000256" key="3">
    <source>
        <dbReference type="ARBA" id="ARBA00022989"/>
    </source>
</evidence>
<feature type="transmembrane region" description="Helical" evidence="7">
    <location>
        <begin position="93"/>
        <end position="118"/>
    </location>
</feature>
<dbReference type="GO" id="GO:0016020">
    <property type="term" value="C:membrane"/>
    <property type="evidence" value="ECO:0007669"/>
    <property type="project" value="UniProtKB-SubCell"/>
</dbReference>
<keyword evidence="3 7" id="KW-1133">Transmembrane helix</keyword>
<dbReference type="PANTHER" id="PTHR33048">
    <property type="entry name" value="PTH11-LIKE INTEGRAL MEMBRANE PROTEIN (AFU_ORTHOLOGUE AFUA_5G11245)"/>
    <property type="match status" value="1"/>
</dbReference>
<gene>
    <name evidence="10" type="ORF">FUG_LOCUS18679</name>
    <name evidence="9" type="ORF">MDCFG202_LOCUS232283</name>
</gene>
<dbReference type="AlphaFoldDB" id="A0A4E9DKT1"/>
<dbReference type="PANTHER" id="PTHR33048:SF47">
    <property type="entry name" value="INTEGRAL MEMBRANE PROTEIN-RELATED"/>
    <property type="match status" value="1"/>
</dbReference>
<proteinExistence type="inferred from homology"/>
<dbReference type="InterPro" id="IPR052337">
    <property type="entry name" value="SAT4-like"/>
</dbReference>
<reference evidence="10" key="1">
    <citation type="submission" date="2019-04" db="EMBL/GenBank/DDBJ databases">
        <authorList>
            <person name="Melise S."/>
            <person name="Noan J."/>
            <person name="Okalmin O."/>
        </authorList>
    </citation>
    <scope>NUCLEOTIDE SEQUENCE</scope>
    <source>
        <strain evidence="10">FN9</strain>
    </source>
</reference>
<dbReference type="EMBL" id="CAJPIJ010000129">
    <property type="protein sequence ID" value="CAG1983123.1"/>
    <property type="molecule type" value="Genomic_DNA"/>
</dbReference>
<dbReference type="EMBL" id="CAAKMV010000022">
    <property type="protein sequence ID" value="VIO52254.1"/>
    <property type="molecule type" value="Genomic_DNA"/>
</dbReference>
<evidence type="ECO:0000259" key="8">
    <source>
        <dbReference type="Pfam" id="PF20684"/>
    </source>
</evidence>
<feature type="transmembrane region" description="Helical" evidence="7">
    <location>
        <begin position="130"/>
        <end position="150"/>
    </location>
</feature>
<evidence type="ECO:0000313" key="10">
    <source>
        <dbReference type="EMBL" id="VIO52254.1"/>
    </source>
</evidence>
<dbReference type="InterPro" id="IPR049326">
    <property type="entry name" value="Rhodopsin_dom_fungi"/>
</dbReference>
<feature type="compositionally biased region" description="Basic and acidic residues" evidence="6">
    <location>
        <begin position="334"/>
        <end position="354"/>
    </location>
</feature>
<organism evidence="10">
    <name type="scientific">Gibberella zeae</name>
    <name type="common">Wheat head blight fungus</name>
    <name type="synonym">Fusarium graminearum</name>
    <dbReference type="NCBI Taxonomy" id="5518"/>
    <lineage>
        <taxon>Eukaryota</taxon>
        <taxon>Fungi</taxon>
        <taxon>Dikarya</taxon>
        <taxon>Ascomycota</taxon>
        <taxon>Pezizomycotina</taxon>
        <taxon>Sordariomycetes</taxon>
        <taxon>Hypocreomycetidae</taxon>
        <taxon>Hypocreales</taxon>
        <taxon>Nectriaceae</taxon>
        <taxon>Fusarium</taxon>
    </lineage>
</organism>
<evidence type="ECO:0000313" key="9">
    <source>
        <dbReference type="EMBL" id="CAG1983123.1"/>
    </source>
</evidence>
<feature type="compositionally biased region" description="Polar residues" evidence="6">
    <location>
        <begin position="316"/>
        <end position="333"/>
    </location>
</feature>
<feature type="transmembrane region" description="Helical" evidence="7">
    <location>
        <begin position="13"/>
        <end position="34"/>
    </location>
</feature>
<comment type="similarity">
    <text evidence="5">Belongs to the SAT4 family.</text>
</comment>
<feature type="transmembrane region" description="Helical" evidence="7">
    <location>
        <begin position="177"/>
        <end position="199"/>
    </location>
</feature>
<comment type="subcellular location">
    <subcellularLocation>
        <location evidence="1">Membrane</location>
        <topology evidence="1">Multi-pass membrane protein</topology>
    </subcellularLocation>
</comment>
<name>A0A4E9DKT1_GIBZA</name>
<feature type="transmembrane region" description="Helical" evidence="7">
    <location>
        <begin position="46"/>
        <end position="67"/>
    </location>
</feature>
<keyword evidence="4 7" id="KW-0472">Membrane</keyword>
<evidence type="ECO:0000256" key="5">
    <source>
        <dbReference type="ARBA" id="ARBA00038359"/>
    </source>
</evidence>
<accession>A0A4E9DKT1</accession>
<evidence type="ECO:0000256" key="7">
    <source>
        <dbReference type="SAM" id="Phobius"/>
    </source>
</evidence>
<feature type="transmembrane region" description="Helical" evidence="7">
    <location>
        <begin position="211"/>
        <end position="234"/>
    </location>
</feature>
<evidence type="ECO:0000256" key="2">
    <source>
        <dbReference type="ARBA" id="ARBA00022692"/>
    </source>
</evidence>
<protein>
    <recommendedName>
        <fullName evidence="8">Rhodopsin domain-containing protein</fullName>
    </recommendedName>
</protein>
<evidence type="ECO:0000256" key="1">
    <source>
        <dbReference type="ARBA" id="ARBA00004141"/>
    </source>
</evidence>
<dbReference type="Proteomes" id="UP000746612">
    <property type="component" value="Unassembled WGS sequence"/>
</dbReference>
<feature type="region of interest" description="Disordered" evidence="6">
    <location>
        <begin position="316"/>
        <end position="375"/>
    </location>
</feature>
<keyword evidence="2 7" id="KW-0812">Transmembrane</keyword>
<feature type="domain" description="Rhodopsin" evidence="8">
    <location>
        <begin position="30"/>
        <end position="275"/>
    </location>
</feature>
<sequence>MDTTPKESRQIDLWTSEFITFAAATIFIGLRLLSRRLTRIEFWWDDWFALCCYAVAIAWVVIIPIWIKEGLGLHIHDVHNGKTIPEILMKNALILYVAELFYATALFCAKASILSFYWRMFRVTNIKLPIQILAGSALIWIIIRTFMGIWHCVPVERFWNPTAGGDQGYCAIEDKKFFFGTILVHVILDICIIALPILQVQKLQLPIAQKIGISLMFVFGIVSICVSAMVIIVASTQFDAKSENLTWNLTTIVVWASVEVNLVTVSTCLPTVRPACIFLFTCTNPRSTINSGSNSYGHSYGRSHGRSQTKNTIRLSTLPNNKDNDESSSTHQLADSDRERQSSDFESHAMDRYRGNVATVTGPAHGRDQSEEFEVGTPFGGIMVKNETTVMVSNARPR</sequence>
<dbReference type="Pfam" id="PF20684">
    <property type="entry name" value="Fung_rhodopsin"/>
    <property type="match status" value="1"/>
</dbReference>
<evidence type="ECO:0000256" key="4">
    <source>
        <dbReference type="ARBA" id="ARBA00023136"/>
    </source>
</evidence>
<evidence type="ECO:0000256" key="6">
    <source>
        <dbReference type="SAM" id="MobiDB-lite"/>
    </source>
</evidence>